<dbReference type="PANTHER" id="PTHR33130">
    <property type="entry name" value="PUTATIVE (DUF1639)-RELATED"/>
    <property type="match status" value="1"/>
</dbReference>
<proteinExistence type="predicted"/>
<dbReference type="EMBL" id="CM000785">
    <property type="protein sequence ID" value="AQL05229.1"/>
    <property type="molecule type" value="Genomic_DNA"/>
</dbReference>
<organism evidence="1">
    <name type="scientific">Zea mays</name>
    <name type="common">Maize</name>
    <dbReference type="NCBI Taxonomy" id="4577"/>
    <lineage>
        <taxon>Eukaryota</taxon>
        <taxon>Viridiplantae</taxon>
        <taxon>Streptophyta</taxon>
        <taxon>Embryophyta</taxon>
        <taxon>Tracheophyta</taxon>
        <taxon>Spermatophyta</taxon>
        <taxon>Magnoliopsida</taxon>
        <taxon>Liliopsida</taxon>
        <taxon>Poales</taxon>
        <taxon>Poaceae</taxon>
        <taxon>PACMAD clade</taxon>
        <taxon>Panicoideae</taxon>
        <taxon>Andropogonodae</taxon>
        <taxon>Andropogoneae</taxon>
        <taxon>Tripsacinae</taxon>
        <taxon>Zea</taxon>
    </lineage>
</organism>
<dbReference type="AlphaFoldDB" id="A0A1D6P5K7"/>
<dbReference type="STRING" id="4577.A0A1D6P5K7"/>
<evidence type="ECO:0000313" key="1">
    <source>
        <dbReference type="EMBL" id="AQL05229.1"/>
    </source>
</evidence>
<sequence length="366" mass="40916">MWSGLGVEKEPTIGPCPCVSSAYGRWRSVVFIVRHRHRLRHVQERRLGDAAADSSGELRDRSQPRAQGSVALLPVPVPSLCSSSSAARRLEKVKDEAEEPGKAVVAVAAASWSFRLRSLRKSLEGEQVAAGWPPWLSAVAGEAIQGWIPLKADSFEKLEKSDSQVEDTFELDHSGDELFAKFYAALDEINFFKTSPAGDEDRGLLSKATQYFDDALLAMQKLGKKMASLVDIAESFKSRENENVGVMGLRQKHRIYENVPPPPPRVDVYHQESSPMKMLPVNVYHHHHQESTLTGNGVATAGEKLGVERFELPLIYISLSRKVKEDDFLAMKGTKLPQRPKKRAKNMDKTLQVLNTWPEIDLILYF</sequence>
<dbReference type="Pfam" id="PF07797">
    <property type="entry name" value="DUF1639"/>
    <property type="match status" value="1"/>
</dbReference>
<dbReference type="PANTHER" id="PTHR33130:SF33">
    <property type="entry name" value="PUTATIVE (DUF1639)-RELATED"/>
    <property type="match status" value="1"/>
</dbReference>
<dbReference type="InterPro" id="IPR012438">
    <property type="entry name" value="DUF1639"/>
</dbReference>
<protein>
    <submittedName>
        <fullName evidence="1">Uncharacterized protein</fullName>
    </submittedName>
</protein>
<name>A0A1D6P5K7_MAIZE</name>
<accession>A0A1D6P5K7</accession>
<reference evidence="1" key="1">
    <citation type="submission" date="2015-12" db="EMBL/GenBank/DDBJ databases">
        <title>Update maize B73 reference genome by single molecule sequencing technologies.</title>
        <authorList>
            <consortium name="Maize Genome Sequencing Project"/>
            <person name="Ware D."/>
        </authorList>
    </citation>
    <scope>NUCLEOTIDE SEQUENCE</scope>
    <source>
        <tissue evidence="1">Seedling</tissue>
    </source>
</reference>
<dbReference type="InParanoid" id="A0A1D6P5K7"/>
<gene>
    <name evidence="1" type="ORF">ZEAMMB73_Zm00001d046946</name>
</gene>